<dbReference type="Pfam" id="PF11751">
    <property type="entry name" value="PorP_SprF"/>
    <property type="match status" value="1"/>
</dbReference>
<dbReference type="NCBIfam" id="TIGR03519">
    <property type="entry name" value="T9SS_PorP_fam"/>
    <property type="match status" value="1"/>
</dbReference>
<feature type="signal peptide" evidence="1">
    <location>
        <begin position="1"/>
        <end position="22"/>
    </location>
</feature>
<gene>
    <name evidence="2" type="ORF">A3860_36900</name>
</gene>
<evidence type="ECO:0000313" key="3">
    <source>
        <dbReference type="Proteomes" id="UP000192796"/>
    </source>
</evidence>
<dbReference type="AlphaFoldDB" id="A0A1V9FMK7"/>
<sequence length="343" mass="38564">MKPIPINRFVWLLLLLPCTLPAQDIHLSQFFEAPLLRNPSLAGLFEGDVRLQLVYRDQWKSVTPNSFRTASFNGEYKMPVGGGDDFFTVGGQVLYDKAGSAVQSTVHLLPVVNYHKSISTERTSYISLGFMGGWVQKRIDYTKMTTNNQYRDGNVDPAMPTGEYFTDPVVGYWDGSVGVNFNTTLGSNYQHVFFIGAAYHHLNRPKASFYQNAGIELHPKYVFSAGLKLSVDEYRYFTLHQDVFMQGASREIIGGGWYSYVLDDLPDDARYVLHAGAFVRWNDAIIPVIKMDIRSLAVTLSYDINTSPLKTASQLRGGFELGLCWKGFVGRNSSAEKVLCPRF</sequence>
<dbReference type="OrthoDB" id="1186563at2"/>
<comment type="caution">
    <text evidence="2">The sequence shown here is derived from an EMBL/GenBank/DDBJ whole genome shotgun (WGS) entry which is preliminary data.</text>
</comment>
<name>A0A1V9FMK7_9BACT</name>
<evidence type="ECO:0008006" key="4">
    <source>
        <dbReference type="Google" id="ProtNLM"/>
    </source>
</evidence>
<reference evidence="2 3" key="1">
    <citation type="submission" date="2016-03" db="EMBL/GenBank/DDBJ databases">
        <title>Niastella vici sp. nov., isolated from farmland soil.</title>
        <authorList>
            <person name="Chen L."/>
            <person name="Wang D."/>
            <person name="Yang S."/>
            <person name="Wang G."/>
        </authorList>
    </citation>
    <scope>NUCLEOTIDE SEQUENCE [LARGE SCALE GENOMIC DNA]</scope>
    <source>
        <strain evidence="2 3">DJ57</strain>
    </source>
</reference>
<evidence type="ECO:0000313" key="2">
    <source>
        <dbReference type="EMBL" id="OQP59572.1"/>
    </source>
</evidence>
<keyword evidence="1" id="KW-0732">Signal</keyword>
<dbReference type="STRING" id="1703345.A3860_36900"/>
<proteinExistence type="predicted"/>
<accession>A0A1V9FMK7</accession>
<organism evidence="2 3">
    <name type="scientific">Niastella vici</name>
    <dbReference type="NCBI Taxonomy" id="1703345"/>
    <lineage>
        <taxon>Bacteria</taxon>
        <taxon>Pseudomonadati</taxon>
        <taxon>Bacteroidota</taxon>
        <taxon>Chitinophagia</taxon>
        <taxon>Chitinophagales</taxon>
        <taxon>Chitinophagaceae</taxon>
        <taxon>Niastella</taxon>
    </lineage>
</organism>
<dbReference type="Proteomes" id="UP000192796">
    <property type="component" value="Unassembled WGS sequence"/>
</dbReference>
<dbReference type="RefSeq" id="WP_081154534.1">
    <property type="nucleotide sequence ID" value="NZ_LVYD01000076.1"/>
</dbReference>
<dbReference type="InterPro" id="IPR019861">
    <property type="entry name" value="PorP/SprF_Bacteroidetes"/>
</dbReference>
<keyword evidence="3" id="KW-1185">Reference proteome</keyword>
<evidence type="ECO:0000256" key="1">
    <source>
        <dbReference type="SAM" id="SignalP"/>
    </source>
</evidence>
<dbReference type="EMBL" id="LVYD01000076">
    <property type="protein sequence ID" value="OQP59572.1"/>
    <property type="molecule type" value="Genomic_DNA"/>
</dbReference>
<protein>
    <recommendedName>
        <fullName evidence="4">Type IX secretion system membrane protein PorP/SprF</fullName>
    </recommendedName>
</protein>
<feature type="chain" id="PRO_5012935449" description="Type IX secretion system membrane protein PorP/SprF" evidence="1">
    <location>
        <begin position="23"/>
        <end position="343"/>
    </location>
</feature>